<keyword evidence="5" id="KW-0902">Two-component regulatory system</keyword>
<dbReference type="Gene3D" id="3.40.50.2300">
    <property type="match status" value="1"/>
</dbReference>
<dbReference type="PANTHER" id="PTHR42713:SF3">
    <property type="entry name" value="TRANSCRIPTIONAL REGULATORY PROTEIN HPTR"/>
    <property type="match status" value="1"/>
</dbReference>
<dbReference type="InterPro" id="IPR011006">
    <property type="entry name" value="CheY-like_superfamily"/>
</dbReference>
<organism evidence="13 14">
    <name type="scientific">Hominiventricola aquisgranensis</name>
    <dbReference type="NCBI Taxonomy" id="3133164"/>
    <lineage>
        <taxon>Bacteria</taxon>
        <taxon>Bacillati</taxon>
        <taxon>Bacillota</taxon>
        <taxon>Clostridia</taxon>
        <taxon>Lachnospirales</taxon>
        <taxon>Lachnospiraceae</taxon>
        <taxon>Hominiventricola</taxon>
    </lineage>
</organism>
<evidence type="ECO:0000313" key="14">
    <source>
        <dbReference type="Proteomes" id="UP001470288"/>
    </source>
</evidence>
<reference evidence="13 14" key="1">
    <citation type="submission" date="2024-03" db="EMBL/GenBank/DDBJ databases">
        <title>Human intestinal bacterial collection.</title>
        <authorList>
            <person name="Pauvert C."/>
            <person name="Hitch T.C.A."/>
            <person name="Clavel T."/>
        </authorList>
    </citation>
    <scope>NUCLEOTIDE SEQUENCE [LARGE SCALE GENOMIC DNA]</scope>
    <source>
        <strain evidence="13 14">CLA-AA-H78B</strain>
    </source>
</reference>
<evidence type="ECO:0000256" key="4">
    <source>
        <dbReference type="ARBA" id="ARBA00022553"/>
    </source>
</evidence>
<dbReference type="SMART" id="SM00448">
    <property type="entry name" value="REC"/>
    <property type="match status" value="1"/>
</dbReference>
<keyword evidence="6" id="KW-0805">Transcription regulation</keyword>
<dbReference type="InterPro" id="IPR051552">
    <property type="entry name" value="HptR"/>
</dbReference>
<keyword evidence="7" id="KW-0238">DNA-binding</keyword>
<evidence type="ECO:0000256" key="6">
    <source>
        <dbReference type="ARBA" id="ARBA00023015"/>
    </source>
</evidence>
<evidence type="ECO:0000256" key="1">
    <source>
        <dbReference type="ARBA" id="ARBA00004496"/>
    </source>
</evidence>
<protein>
    <recommendedName>
        <fullName evidence="2">Stage 0 sporulation protein A homolog</fullName>
    </recommendedName>
</protein>
<dbReference type="InterPro" id="IPR009057">
    <property type="entry name" value="Homeodomain-like_sf"/>
</dbReference>
<evidence type="ECO:0000259" key="12">
    <source>
        <dbReference type="PROSITE" id="PS50110"/>
    </source>
</evidence>
<evidence type="ECO:0000256" key="3">
    <source>
        <dbReference type="ARBA" id="ARBA00022490"/>
    </source>
</evidence>
<dbReference type="Proteomes" id="UP001470288">
    <property type="component" value="Unassembled WGS sequence"/>
</dbReference>
<dbReference type="PANTHER" id="PTHR42713">
    <property type="entry name" value="HISTIDINE KINASE-RELATED"/>
    <property type="match status" value="1"/>
</dbReference>
<feature type="modified residue" description="4-aspartylphosphate" evidence="10">
    <location>
        <position position="55"/>
    </location>
</feature>
<keyword evidence="8" id="KW-0804">Transcription</keyword>
<feature type="domain" description="HTH araC/xylS-type" evidence="11">
    <location>
        <begin position="439"/>
        <end position="538"/>
    </location>
</feature>
<comment type="subcellular location">
    <subcellularLocation>
        <location evidence="1">Cytoplasm</location>
    </subcellularLocation>
</comment>
<evidence type="ECO:0000313" key="13">
    <source>
        <dbReference type="EMBL" id="MEQ2578946.1"/>
    </source>
</evidence>
<evidence type="ECO:0000256" key="10">
    <source>
        <dbReference type="PROSITE-ProRule" id="PRU00169"/>
    </source>
</evidence>
<keyword evidence="3" id="KW-0963">Cytoplasm</keyword>
<sequence length="539" mass="62329">MLKVFLVEDEIVMREGIKKNIQWEKEGFEFVGDASDGELAYPLIQKTKPDILITDIRMPFMDGLELSRLVKQELPDIKIMILSGYDEFEYAKEAIKIGITDYLVKPISGAKLLEAVKKVAQVIEEEKEQKEFLQTFEKEREENARLSRQKFFKKLVSGNHPVSALLKEGREIGMDLAADRYNIVLFQVFSDKEADVYSEEQNTAGQILEEAAEHIPGVFTIELGLEGWAFILKETEACSILETEQKLLEKLEQTVQNSGEEKLEYFGGVGTEVVRLSELKKCFENASRAFAYRYLKKRNQILRCEETEREVDEDENLQVDLLNLDKMDRRIVESFLKTGTRGETSHFINEYFQSLGEKNIQSLFFRQYVTMDMYFTAVSMVEQLGYTSEELVNKCGDFKAMTAVFSTVEQSREYMCKVFEAVMELRDKVSSKKYSSLLQRARDYIEENYDNEEISLNMTAAEVNLSPNHFSTIFSQETGQTFIEFLTSVRMKKAKELLRSTTMKTAEIAFAVGYKDAHYFSYLFKKTQECTPREFRAKA</sequence>
<keyword evidence="14" id="KW-1185">Reference proteome</keyword>
<keyword evidence="4 10" id="KW-0597">Phosphoprotein</keyword>
<name>A0ABV1I187_9FIRM</name>
<feature type="domain" description="Response regulatory" evidence="12">
    <location>
        <begin position="3"/>
        <end position="120"/>
    </location>
</feature>
<dbReference type="SUPFAM" id="SSF52172">
    <property type="entry name" value="CheY-like"/>
    <property type="match status" value="1"/>
</dbReference>
<dbReference type="PROSITE" id="PS01124">
    <property type="entry name" value="HTH_ARAC_FAMILY_2"/>
    <property type="match status" value="1"/>
</dbReference>
<evidence type="ECO:0000256" key="7">
    <source>
        <dbReference type="ARBA" id="ARBA00023125"/>
    </source>
</evidence>
<dbReference type="Gene3D" id="1.10.10.60">
    <property type="entry name" value="Homeodomain-like"/>
    <property type="match status" value="2"/>
</dbReference>
<evidence type="ECO:0000259" key="11">
    <source>
        <dbReference type="PROSITE" id="PS01124"/>
    </source>
</evidence>
<evidence type="ECO:0000256" key="9">
    <source>
        <dbReference type="ARBA" id="ARBA00024867"/>
    </source>
</evidence>
<evidence type="ECO:0000256" key="8">
    <source>
        <dbReference type="ARBA" id="ARBA00023163"/>
    </source>
</evidence>
<accession>A0ABV1I187</accession>
<dbReference type="CDD" id="cd17536">
    <property type="entry name" value="REC_YesN-like"/>
    <property type="match status" value="1"/>
</dbReference>
<dbReference type="Pfam" id="PF12833">
    <property type="entry name" value="HTH_18"/>
    <property type="match status" value="1"/>
</dbReference>
<evidence type="ECO:0000256" key="2">
    <source>
        <dbReference type="ARBA" id="ARBA00018672"/>
    </source>
</evidence>
<comment type="caution">
    <text evidence="13">The sequence shown here is derived from an EMBL/GenBank/DDBJ whole genome shotgun (WGS) entry which is preliminary data.</text>
</comment>
<dbReference type="InterPro" id="IPR018060">
    <property type="entry name" value="HTH_AraC"/>
</dbReference>
<dbReference type="Pfam" id="PF00072">
    <property type="entry name" value="Response_reg"/>
    <property type="match status" value="1"/>
</dbReference>
<dbReference type="SUPFAM" id="SSF46689">
    <property type="entry name" value="Homeodomain-like"/>
    <property type="match status" value="2"/>
</dbReference>
<proteinExistence type="predicted"/>
<dbReference type="RefSeq" id="WP_349144470.1">
    <property type="nucleotide sequence ID" value="NZ_JBBMFC010000014.1"/>
</dbReference>
<dbReference type="EMBL" id="JBBMFC010000014">
    <property type="protein sequence ID" value="MEQ2578946.1"/>
    <property type="molecule type" value="Genomic_DNA"/>
</dbReference>
<comment type="function">
    <text evidence="9">May play the central regulatory role in sporulation. It may be an element of the effector pathway responsible for the activation of sporulation genes in response to nutritional stress. Spo0A may act in concert with spo0H (a sigma factor) to control the expression of some genes that are critical to the sporulation process.</text>
</comment>
<dbReference type="PROSITE" id="PS50110">
    <property type="entry name" value="RESPONSE_REGULATORY"/>
    <property type="match status" value="1"/>
</dbReference>
<dbReference type="InterPro" id="IPR001789">
    <property type="entry name" value="Sig_transdc_resp-reg_receiver"/>
</dbReference>
<dbReference type="SMART" id="SM00342">
    <property type="entry name" value="HTH_ARAC"/>
    <property type="match status" value="1"/>
</dbReference>
<gene>
    <name evidence="13" type="ORF">WMO62_08850</name>
</gene>
<evidence type="ECO:0000256" key="5">
    <source>
        <dbReference type="ARBA" id="ARBA00023012"/>
    </source>
</evidence>